<keyword evidence="3" id="KW-1185">Reference proteome</keyword>
<protein>
    <submittedName>
        <fullName evidence="2">Uncharacterized protein</fullName>
    </submittedName>
</protein>
<proteinExistence type="predicted"/>
<name>A0A2P6SLT8_ROSCH</name>
<comment type="caution">
    <text evidence="2">The sequence shown here is derived from an EMBL/GenBank/DDBJ whole genome shotgun (WGS) entry which is preliminary data.</text>
</comment>
<accession>A0A2P6SLT8</accession>
<keyword evidence="1" id="KW-0472">Membrane</keyword>
<dbReference type="Proteomes" id="UP000238479">
    <property type="component" value="Chromosome 1"/>
</dbReference>
<sequence length="69" mass="7618">MCELVVTHTNTFPGSLLTFSLQLVHSSKVHSASPSRSRTNMVPSSFSLSLFLFFIPSISQFLLIVFLGN</sequence>
<dbReference type="AlphaFoldDB" id="A0A2P6SLT8"/>
<evidence type="ECO:0000313" key="2">
    <source>
        <dbReference type="EMBL" id="PRQ59658.1"/>
    </source>
</evidence>
<gene>
    <name evidence="2" type="ORF">RchiOBHm_Chr1g0372611</name>
</gene>
<keyword evidence="1" id="KW-0812">Transmembrane</keyword>
<organism evidence="2 3">
    <name type="scientific">Rosa chinensis</name>
    <name type="common">China rose</name>
    <dbReference type="NCBI Taxonomy" id="74649"/>
    <lineage>
        <taxon>Eukaryota</taxon>
        <taxon>Viridiplantae</taxon>
        <taxon>Streptophyta</taxon>
        <taxon>Embryophyta</taxon>
        <taxon>Tracheophyta</taxon>
        <taxon>Spermatophyta</taxon>
        <taxon>Magnoliopsida</taxon>
        <taxon>eudicotyledons</taxon>
        <taxon>Gunneridae</taxon>
        <taxon>Pentapetalae</taxon>
        <taxon>rosids</taxon>
        <taxon>fabids</taxon>
        <taxon>Rosales</taxon>
        <taxon>Rosaceae</taxon>
        <taxon>Rosoideae</taxon>
        <taxon>Rosoideae incertae sedis</taxon>
        <taxon>Rosa</taxon>
    </lineage>
</organism>
<evidence type="ECO:0000313" key="3">
    <source>
        <dbReference type="Proteomes" id="UP000238479"/>
    </source>
</evidence>
<reference evidence="2 3" key="1">
    <citation type="journal article" date="2018" name="Nat. Genet.">
        <title>The Rosa genome provides new insights in the design of modern roses.</title>
        <authorList>
            <person name="Bendahmane M."/>
        </authorList>
    </citation>
    <scope>NUCLEOTIDE SEQUENCE [LARGE SCALE GENOMIC DNA]</scope>
    <source>
        <strain evidence="3">cv. Old Blush</strain>
    </source>
</reference>
<dbReference type="Gramene" id="PRQ59658">
    <property type="protein sequence ID" value="PRQ59658"/>
    <property type="gene ID" value="RchiOBHm_Chr1g0372611"/>
</dbReference>
<feature type="transmembrane region" description="Helical" evidence="1">
    <location>
        <begin position="46"/>
        <end position="67"/>
    </location>
</feature>
<dbReference type="EMBL" id="PDCK01000039">
    <property type="protein sequence ID" value="PRQ59658.1"/>
    <property type="molecule type" value="Genomic_DNA"/>
</dbReference>
<keyword evidence="1" id="KW-1133">Transmembrane helix</keyword>
<evidence type="ECO:0000256" key="1">
    <source>
        <dbReference type="SAM" id="Phobius"/>
    </source>
</evidence>